<gene>
    <name evidence="7" type="ORF">DM02DRAFT_578079</name>
</gene>
<dbReference type="STRING" id="97972.A0A2V1CXE8"/>
<feature type="domain" description="NADP-dependent oxidoreductase" evidence="6">
    <location>
        <begin position="42"/>
        <end position="362"/>
    </location>
</feature>
<proteinExistence type="inferred from homology"/>
<organism evidence="7 8">
    <name type="scientific">Periconia macrospinosa</name>
    <dbReference type="NCBI Taxonomy" id="97972"/>
    <lineage>
        <taxon>Eukaryota</taxon>
        <taxon>Fungi</taxon>
        <taxon>Dikarya</taxon>
        <taxon>Ascomycota</taxon>
        <taxon>Pezizomycotina</taxon>
        <taxon>Dothideomycetes</taxon>
        <taxon>Pleosporomycetidae</taxon>
        <taxon>Pleosporales</taxon>
        <taxon>Massarineae</taxon>
        <taxon>Periconiaceae</taxon>
        <taxon>Periconia</taxon>
    </lineage>
</organism>
<evidence type="ECO:0000259" key="6">
    <source>
        <dbReference type="Pfam" id="PF00248"/>
    </source>
</evidence>
<evidence type="ECO:0000256" key="4">
    <source>
        <dbReference type="ARBA" id="ARBA00023002"/>
    </source>
</evidence>
<dbReference type="FunFam" id="3.20.20.100:FF:000004">
    <property type="entry name" value="Oxidoreductase, aldo/keto reductase"/>
    <property type="match status" value="1"/>
</dbReference>
<dbReference type="PANTHER" id="PTHR43364:SF9">
    <property type="entry name" value="OXIDOREDUCTASE"/>
    <property type="match status" value="1"/>
</dbReference>
<protein>
    <submittedName>
        <fullName evidence="7">Aldo/keto reductase</fullName>
    </submittedName>
</protein>
<dbReference type="AlphaFoldDB" id="A0A2V1CXE8"/>
<evidence type="ECO:0000256" key="1">
    <source>
        <dbReference type="ARBA" id="ARBA00004685"/>
    </source>
</evidence>
<dbReference type="Pfam" id="PF00248">
    <property type="entry name" value="Aldo_ket_red"/>
    <property type="match status" value="1"/>
</dbReference>
<evidence type="ECO:0000256" key="5">
    <source>
        <dbReference type="ARBA" id="ARBA00023026"/>
    </source>
</evidence>
<keyword evidence="8" id="KW-1185">Reference proteome</keyword>
<accession>A0A2V1CXE8</accession>
<evidence type="ECO:0000256" key="3">
    <source>
        <dbReference type="ARBA" id="ARBA00022857"/>
    </source>
</evidence>
<dbReference type="GO" id="GO:0016491">
    <property type="term" value="F:oxidoreductase activity"/>
    <property type="evidence" value="ECO:0007669"/>
    <property type="project" value="UniProtKB-KW"/>
</dbReference>
<dbReference type="Gene3D" id="3.20.20.100">
    <property type="entry name" value="NADP-dependent oxidoreductase domain"/>
    <property type="match status" value="1"/>
</dbReference>
<dbReference type="EMBL" id="KZ806405">
    <property type="protein sequence ID" value="PVH90341.1"/>
    <property type="molecule type" value="Genomic_DNA"/>
</dbReference>
<name>A0A2V1CXE8_9PLEO</name>
<dbReference type="SUPFAM" id="SSF51430">
    <property type="entry name" value="NAD(P)-linked oxidoreductase"/>
    <property type="match status" value="1"/>
</dbReference>
<dbReference type="OrthoDB" id="48988at2759"/>
<evidence type="ECO:0000256" key="2">
    <source>
        <dbReference type="ARBA" id="ARBA00007905"/>
    </source>
</evidence>
<dbReference type="Proteomes" id="UP000244855">
    <property type="component" value="Unassembled WGS sequence"/>
</dbReference>
<comment type="pathway">
    <text evidence="1">Mycotoxin biosynthesis.</text>
</comment>
<dbReference type="CDD" id="cd19079">
    <property type="entry name" value="AKR_EcYajO-like"/>
    <property type="match status" value="1"/>
</dbReference>
<keyword evidence="3" id="KW-0521">NADP</keyword>
<dbReference type="InterPro" id="IPR023210">
    <property type="entry name" value="NADP_OxRdtase_dom"/>
</dbReference>
<sequence>MSKPTAAKFITIPEASRKSVQATKVEFRQLGKSGLRVSNPILGGLQVGSSQWFPWVLDEEMALPLLKHAYDKGINTWDTANIYSNGESEKLMGKAMQVYNIPRRKLILMTKCYRVVCDQENYDAGSGVAMHGDLADQSKDYVNQWVGLSRGAIFSAVEASLERLGTTYIDILQIHRYDHAVPPEETMGALHDLVRSGKVRYLGASSMWTYQFAILQHIAEKYGFTKFVAMQNHYNLMYREEEREMNRFCKLTGVGLIPWAPLAGGQLARAPGQNGRTLRSLINKHGSFYHNDNSNSEEIVRRAYKVAQRRGWPMSHVALAWLNRRVTAPIIGFSSAERIDDVLAAKGKVLTEDEERYLEEAYQPQEIIGHG</sequence>
<comment type="similarity">
    <text evidence="2">Belongs to the aldo/keto reductase family.</text>
</comment>
<evidence type="ECO:0000313" key="8">
    <source>
        <dbReference type="Proteomes" id="UP000244855"/>
    </source>
</evidence>
<dbReference type="InterPro" id="IPR050523">
    <property type="entry name" value="AKR_Detox_Biosynth"/>
</dbReference>
<dbReference type="InterPro" id="IPR036812">
    <property type="entry name" value="NAD(P)_OxRdtase_dom_sf"/>
</dbReference>
<dbReference type="PANTHER" id="PTHR43364">
    <property type="entry name" value="NADH-SPECIFIC METHYLGLYOXAL REDUCTASE-RELATED"/>
    <property type="match status" value="1"/>
</dbReference>
<reference evidence="7 8" key="1">
    <citation type="journal article" date="2018" name="Sci. Rep.">
        <title>Comparative genomics provides insights into the lifestyle and reveals functional heterogeneity of dark septate endophytic fungi.</title>
        <authorList>
            <person name="Knapp D.G."/>
            <person name="Nemeth J.B."/>
            <person name="Barry K."/>
            <person name="Hainaut M."/>
            <person name="Henrissat B."/>
            <person name="Johnson J."/>
            <person name="Kuo A."/>
            <person name="Lim J.H.P."/>
            <person name="Lipzen A."/>
            <person name="Nolan M."/>
            <person name="Ohm R.A."/>
            <person name="Tamas L."/>
            <person name="Grigoriev I.V."/>
            <person name="Spatafora J.W."/>
            <person name="Nagy L.G."/>
            <person name="Kovacs G.M."/>
        </authorList>
    </citation>
    <scope>NUCLEOTIDE SEQUENCE [LARGE SCALE GENOMIC DNA]</scope>
    <source>
        <strain evidence="7 8">DSE2036</strain>
    </source>
</reference>
<keyword evidence="5" id="KW-0843">Virulence</keyword>
<keyword evidence="4" id="KW-0560">Oxidoreductase</keyword>
<dbReference type="GO" id="GO:0005829">
    <property type="term" value="C:cytosol"/>
    <property type="evidence" value="ECO:0007669"/>
    <property type="project" value="UniProtKB-ARBA"/>
</dbReference>
<evidence type="ECO:0000313" key="7">
    <source>
        <dbReference type="EMBL" id="PVH90341.1"/>
    </source>
</evidence>